<dbReference type="GO" id="GO:0043531">
    <property type="term" value="F:ADP binding"/>
    <property type="evidence" value="ECO:0007669"/>
    <property type="project" value="InterPro"/>
</dbReference>
<dbReference type="AlphaFoldDB" id="A0AAD9TR05"/>
<name>A0AAD9TR05_9ROSI</name>
<comment type="similarity">
    <text evidence="1">Belongs to the disease resistance NB-LRR family.</text>
</comment>
<accession>A0AAD9TR05</accession>
<dbReference type="Gene3D" id="3.80.10.10">
    <property type="entry name" value="Ribonuclease Inhibitor"/>
    <property type="match status" value="2"/>
</dbReference>
<evidence type="ECO:0000256" key="3">
    <source>
        <dbReference type="ARBA" id="ARBA00022821"/>
    </source>
</evidence>
<protein>
    <recommendedName>
        <fullName evidence="10">NB-ARC domain-containing protein</fullName>
    </recommendedName>
</protein>
<feature type="domain" description="Disease resistance protein At4g27190-like leucine-rich repeats" evidence="7">
    <location>
        <begin position="781"/>
        <end position="907"/>
    </location>
</feature>
<feature type="domain" description="NB-ARC" evidence="6">
    <location>
        <begin position="159"/>
        <end position="234"/>
    </location>
</feature>
<dbReference type="Gene3D" id="1.10.8.430">
    <property type="entry name" value="Helical domain of apoptotic protease-activating factors"/>
    <property type="match status" value="1"/>
</dbReference>
<dbReference type="Proteomes" id="UP001280121">
    <property type="component" value="Unassembled WGS sequence"/>
</dbReference>
<evidence type="ECO:0000313" key="9">
    <source>
        <dbReference type="Proteomes" id="UP001280121"/>
    </source>
</evidence>
<keyword evidence="4" id="KW-0067">ATP-binding</keyword>
<dbReference type="GO" id="GO:0005524">
    <property type="term" value="F:ATP binding"/>
    <property type="evidence" value="ECO:0007669"/>
    <property type="project" value="UniProtKB-KW"/>
</dbReference>
<dbReference type="GO" id="GO:0006952">
    <property type="term" value="P:defense response"/>
    <property type="evidence" value="ECO:0007669"/>
    <property type="project" value="UniProtKB-KW"/>
</dbReference>
<keyword evidence="5" id="KW-0175">Coiled coil</keyword>
<dbReference type="PANTHER" id="PTHR33463">
    <property type="entry name" value="NB-ARC DOMAIN-CONTAINING PROTEIN-RELATED"/>
    <property type="match status" value="1"/>
</dbReference>
<dbReference type="EMBL" id="JANJYI010000008">
    <property type="protein sequence ID" value="KAK2640674.1"/>
    <property type="molecule type" value="Genomic_DNA"/>
</dbReference>
<evidence type="ECO:0000313" key="8">
    <source>
        <dbReference type="EMBL" id="KAK2640674.1"/>
    </source>
</evidence>
<gene>
    <name evidence="8" type="ORF">Ddye_028469</name>
</gene>
<evidence type="ECO:0000259" key="7">
    <source>
        <dbReference type="Pfam" id="PF23247"/>
    </source>
</evidence>
<dbReference type="InterPro" id="IPR042197">
    <property type="entry name" value="Apaf_helical"/>
</dbReference>
<dbReference type="Pfam" id="PF23247">
    <property type="entry name" value="LRR_RPS2"/>
    <property type="match status" value="2"/>
</dbReference>
<dbReference type="PANTHER" id="PTHR33463:SF198">
    <property type="entry name" value="RPP4C3"/>
    <property type="match status" value="1"/>
</dbReference>
<evidence type="ECO:0000256" key="4">
    <source>
        <dbReference type="ARBA" id="ARBA00022840"/>
    </source>
</evidence>
<dbReference type="InterPro" id="IPR050905">
    <property type="entry name" value="Plant_NBS-LRR"/>
</dbReference>
<evidence type="ECO:0000256" key="5">
    <source>
        <dbReference type="SAM" id="Coils"/>
    </source>
</evidence>
<organism evidence="8 9">
    <name type="scientific">Dipteronia dyeriana</name>
    <dbReference type="NCBI Taxonomy" id="168575"/>
    <lineage>
        <taxon>Eukaryota</taxon>
        <taxon>Viridiplantae</taxon>
        <taxon>Streptophyta</taxon>
        <taxon>Embryophyta</taxon>
        <taxon>Tracheophyta</taxon>
        <taxon>Spermatophyta</taxon>
        <taxon>Magnoliopsida</taxon>
        <taxon>eudicotyledons</taxon>
        <taxon>Gunneridae</taxon>
        <taxon>Pentapetalae</taxon>
        <taxon>rosids</taxon>
        <taxon>malvids</taxon>
        <taxon>Sapindales</taxon>
        <taxon>Sapindaceae</taxon>
        <taxon>Hippocastanoideae</taxon>
        <taxon>Acereae</taxon>
        <taxon>Dipteronia</taxon>
    </lineage>
</organism>
<dbReference type="Pfam" id="PF00931">
    <property type="entry name" value="NB-ARC"/>
    <property type="match status" value="1"/>
</dbReference>
<keyword evidence="9" id="KW-1185">Reference proteome</keyword>
<evidence type="ECO:0008006" key="10">
    <source>
        <dbReference type="Google" id="ProtNLM"/>
    </source>
</evidence>
<dbReference type="InterPro" id="IPR002182">
    <property type="entry name" value="NB-ARC"/>
</dbReference>
<feature type="coiled-coil region" evidence="5">
    <location>
        <begin position="26"/>
        <end position="53"/>
    </location>
</feature>
<evidence type="ECO:0000259" key="6">
    <source>
        <dbReference type="Pfam" id="PF00931"/>
    </source>
</evidence>
<dbReference type="InterPro" id="IPR027417">
    <property type="entry name" value="P-loop_NTPase"/>
</dbReference>
<evidence type="ECO:0000256" key="1">
    <source>
        <dbReference type="ARBA" id="ARBA00008894"/>
    </source>
</evidence>
<dbReference type="SUPFAM" id="SSF52047">
    <property type="entry name" value="RNI-like"/>
    <property type="match status" value="1"/>
</dbReference>
<dbReference type="InterPro" id="IPR032675">
    <property type="entry name" value="LRR_dom_sf"/>
</dbReference>
<comment type="caution">
    <text evidence="8">The sequence shown here is derived from an EMBL/GenBank/DDBJ whole genome shotgun (WGS) entry which is preliminary data.</text>
</comment>
<dbReference type="SUPFAM" id="SSF52058">
    <property type="entry name" value="L domain-like"/>
    <property type="match status" value="1"/>
</dbReference>
<keyword evidence="3" id="KW-0611">Plant defense</keyword>
<dbReference type="PRINTS" id="PR00364">
    <property type="entry name" value="DISEASERSIST"/>
</dbReference>
<dbReference type="Gene3D" id="3.40.50.300">
    <property type="entry name" value="P-loop containing nucleotide triphosphate hydrolases"/>
    <property type="match status" value="1"/>
</dbReference>
<evidence type="ECO:0000256" key="2">
    <source>
        <dbReference type="ARBA" id="ARBA00022741"/>
    </source>
</evidence>
<feature type="domain" description="Disease resistance protein At4g27190-like leucine-rich repeats" evidence="7">
    <location>
        <begin position="538"/>
        <end position="687"/>
    </location>
</feature>
<sequence length="932" mass="105912">MYQLIPVAVKVAKYLGEPVVRPFIYIWNYKTNFQNLQSEVNKLEGKQNRVQHSVDQARSSGEDIEHHVSDWLDSVKKTVDETSEIIREKERSNTKCFMGLCPNPKKRYHHSRKAVDKAKSVVELRKEENLKNVSYRTVPEEIWIPSYKRYKDFDSRRSIVEDVLNVLSNPDVNLVGIYGAGGIGKTMLAREVAKHVEDKKLFDVVAFAEVSAVPDIRTIQGEIADMLGLTFKEEDDSKGCKVLLTARDLDVLTGMGSQHNFSIDVLNDQEAWNLFSTTAGGCVEQNDLQVSAKDVAKACGGFPISIVTISSALRYEGEFEWKDALTKLTTPSSMEATRNRVNRLVRQLKSSSLLLDANDLEGISMHDVIRDVVVANGICKLNELRLLDLRKCTQLEAIPPNIILSLTQLEELYLGTSYIDWEVQGGSNASLDDLKCQPQLTGLEIYIPHTNVLPKGLFSKMLERYDITIGIYSGNSGLHEKWNKTTPGKLELNLGNNCSCFWDVLHETPSVKNFVSALEWGEGFLNLKHLWVAFPSLEKIVISNMKNLEMIWHKQLAENSFDGLTSIKVDECTRLSTIFQFNMLQRSTRLQSLTVNKCNSLEVIFDLQGVNFEESSHSAISSLLRELHIEYLPKMRHIWNKDPKGTLSFQELSKVMIRACRSLKNIFPASIAMNLSQLEQLYIERCEVEEIVAEEEGADPEAVTRFHFPRLISLEFDSLEQLRCFYPGRHTAEWPALIKLSMFASEKIGLIASEETNNEGRLSISVQQPLFFVEKGYLLKLEELHLSGESCRMISQALFSEHLIPKLKFLKVSADFSEVFPFDILWRYPKLEKLELDYCSSEEIFSHEEVEKHAEMLARIKSLQLSRIATLKHIWKQHPKLDLILQSLQILKVSNCGSTDAILPSSASFRNLKILHVENCHELTSILTSSTV</sequence>
<keyword evidence="2" id="KW-0547">Nucleotide-binding</keyword>
<proteinExistence type="inferred from homology"/>
<dbReference type="InterPro" id="IPR057135">
    <property type="entry name" value="At4g27190-like_LRR"/>
</dbReference>
<dbReference type="SUPFAM" id="SSF52540">
    <property type="entry name" value="P-loop containing nucleoside triphosphate hydrolases"/>
    <property type="match status" value="1"/>
</dbReference>
<reference evidence="8" key="1">
    <citation type="journal article" date="2023" name="Plant J.">
        <title>Genome sequences and population genomics provide insights into the demographic history, inbreeding, and mutation load of two 'living fossil' tree species of Dipteronia.</title>
        <authorList>
            <person name="Feng Y."/>
            <person name="Comes H.P."/>
            <person name="Chen J."/>
            <person name="Zhu S."/>
            <person name="Lu R."/>
            <person name="Zhang X."/>
            <person name="Li P."/>
            <person name="Qiu J."/>
            <person name="Olsen K.M."/>
            <person name="Qiu Y."/>
        </authorList>
    </citation>
    <scope>NUCLEOTIDE SEQUENCE</scope>
    <source>
        <strain evidence="8">KIB01</strain>
    </source>
</reference>